<dbReference type="STRING" id="523850.TON_1780"/>
<organism evidence="1 2">
    <name type="scientific">Thermococcus onnurineus (strain NA1)</name>
    <dbReference type="NCBI Taxonomy" id="523850"/>
    <lineage>
        <taxon>Archaea</taxon>
        <taxon>Methanobacteriati</taxon>
        <taxon>Methanobacteriota</taxon>
        <taxon>Thermococci</taxon>
        <taxon>Thermococcales</taxon>
        <taxon>Thermococcaceae</taxon>
        <taxon>Thermococcus</taxon>
    </lineage>
</organism>
<evidence type="ECO:0000313" key="1">
    <source>
        <dbReference type="EMBL" id="ACJ17270.1"/>
    </source>
</evidence>
<proteinExistence type="predicted"/>
<sequence length="351" mass="39194">MCVYSSGSFSVLSDGETVVGVYTALEEGKVYRIRGRLFNSTSGLRMRLGRVESAEPSFHLDVIEGAYWPSDGHYLLAPGKIKLGIPIDVRKGELVRVEGIWYGKKFYPVRYETLGFSEKPEDRMPWSVEGIIIYAGSKTVLWNGSEEIVLYLPYRTKLELGKRVRVVGIVRFYSKLSLIVDSREDIQVIGDAGRRDVSHAEIGEVAVGSCTVIGSGSSLKLNCTDLRLYGFSARVGDRVYLEAIRRKSSLYCMNCKIVTPREELPNEICSFEVGEFAKVSGWVEWVKVYKNGFGLANITNGNCWVLLKLRKSLEVSLEENQTVTAYGIFTTYRGMPAFEIASGDDLCSGRC</sequence>
<keyword evidence="2" id="KW-1185">Reference proteome</keyword>
<accession>B6YV42</accession>
<dbReference type="HOGENOM" id="CLU_712938_0_0_2"/>
<dbReference type="AlphaFoldDB" id="B6YV42"/>
<name>B6YV42_THEON</name>
<dbReference type="Proteomes" id="UP000002727">
    <property type="component" value="Chromosome"/>
</dbReference>
<dbReference type="EMBL" id="CP000855">
    <property type="protein sequence ID" value="ACJ17270.1"/>
    <property type="molecule type" value="Genomic_DNA"/>
</dbReference>
<protein>
    <submittedName>
        <fullName evidence="1">Uncharacterized protein</fullName>
    </submittedName>
</protein>
<evidence type="ECO:0000313" key="2">
    <source>
        <dbReference type="Proteomes" id="UP000002727"/>
    </source>
</evidence>
<dbReference type="KEGG" id="ton:TON_1780"/>
<dbReference type="PATRIC" id="fig|523850.10.peg.1794"/>
<reference evidence="1 2" key="1">
    <citation type="journal article" date="2008" name="J. Bacteriol.">
        <title>The complete genome sequence of Thermococcus onnurineus NA1 reveals a mixed heterotrophic and carboxydotrophic metabolism.</title>
        <authorList>
            <person name="Lee H.S."/>
            <person name="Kang S.G."/>
            <person name="Bae S.S."/>
            <person name="Lim J.K."/>
            <person name="Cho Y."/>
            <person name="Kim Y.J."/>
            <person name="Jeon J.H."/>
            <person name="Cha S.S."/>
            <person name="Kwon K.K."/>
            <person name="Kim H.T."/>
            <person name="Park C.J."/>
            <person name="Lee H.W."/>
            <person name="Kim S.I."/>
            <person name="Chun J."/>
            <person name="Colwell R.R."/>
            <person name="Kim S.J."/>
            <person name="Lee J.H."/>
        </authorList>
    </citation>
    <scope>NUCLEOTIDE SEQUENCE [LARGE SCALE GENOMIC DNA]</scope>
    <source>
        <strain evidence="1 2">NA1</strain>
    </source>
</reference>
<gene>
    <name evidence="1" type="ordered locus">TON_1780</name>
</gene>
<dbReference type="eggNOG" id="arCOG04020">
    <property type="taxonomic scope" value="Archaea"/>
</dbReference>